<comment type="similarity">
    <text evidence="1 6 7">Belongs to the universal ribosomal protein uS8 family.</text>
</comment>
<dbReference type="InterPro" id="IPR047863">
    <property type="entry name" value="Ribosomal_uS8_CS"/>
</dbReference>
<dbReference type="GO" id="GO:0006412">
    <property type="term" value="P:translation"/>
    <property type="evidence" value="ECO:0007669"/>
    <property type="project" value="UniProtKB-UniRule"/>
</dbReference>
<dbReference type="GeneID" id="24304514"/>
<dbReference type="EMBL" id="JAIQ01000127">
    <property type="protein sequence ID" value="KLD98322.1"/>
    <property type="molecule type" value="Genomic_DNA"/>
</dbReference>
<dbReference type="AlphaFoldDB" id="A0A0G9K294"/>
<keyword evidence="3 6" id="KW-0687">Ribonucleoprotein</keyword>
<name>A0A0G9K294_9BACT</name>
<comment type="subunit">
    <text evidence="5 6">Part of the 30S ribosomal subunit. Contacts proteins S5 and S12.</text>
</comment>
<dbReference type="InterPro" id="IPR035987">
    <property type="entry name" value="Ribosomal_uS8_sf"/>
</dbReference>
<evidence type="ECO:0000256" key="7">
    <source>
        <dbReference type="RuleBase" id="RU003660"/>
    </source>
</evidence>
<dbReference type="HAMAP" id="MF_01302_B">
    <property type="entry name" value="Ribosomal_uS8_B"/>
    <property type="match status" value="1"/>
</dbReference>
<comment type="caution">
    <text evidence="8">The sequence shown here is derived from an EMBL/GenBank/DDBJ whole genome shotgun (WGS) entry which is preliminary data.</text>
</comment>
<dbReference type="PATRIC" id="fig|1447256.3.peg.1739"/>
<evidence type="ECO:0000256" key="1">
    <source>
        <dbReference type="ARBA" id="ARBA00006471"/>
    </source>
</evidence>
<dbReference type="GO" id="GO:0003735">
    <property type="term" value="F:structural constituent of ribosome"/>
    <property type="evidence" value="ECO:0007669"/>
    <property type="project" value="InterPro"/>
</dbReference>
<dbReference type="FunFam" id="3.30.1490.10:FF:000001">
    <property type="entry name" value="30S ribosomal protein S8"/>
    <property type="match status" value="1"/>
</dbReference>
<reference evidence="8 9" key="1">
    <citation type="submission" date="2014-01" db="EMBL/GenBank/DDBJ databases">
        <title>Development of a Comparative Genomic Fingerprinting Assay for High Resolution Genotyping of Arcobacter butzleri.</title>
        <authorList>
            <person name="Webb A.L."/>
            <person name="Inglis G.D."/>
            <person name="Kruczkiewicz P."/>
            <person name="Selinger L.B."/>
            <person name="Taboada E.N."/>
        </authorList>
    </citation>
    <scope>NUCLEOTIDE SEQUENCE [LARGE SCALE GENOMIC DNA]</scope>
    <source>
        <strain evidence="8 9">L348</strain>
    </source>
</reference>
<sequence>MMNDIIADALTRIRNAAMRRLEVATLLHSNTVVGVLNVLLQKEYIAGFKVIDGQNNKKTIQVELKYDDNEKSVINEITRVSKPGRRVYKSASEIKNFKNGYGTIIVSTNKGVIANDEAYAANVGGEVLCTVW</sequence>
<comment type="function">
    <text evidence="6">One of the primary rRNA binding proteins, it binds directly to 16S rRNA central domain where it helps coordinate assembly of the platform of the 30S subunit.</text>
</comment>
<dbReference type="GO" id="GO:0005840">
    <property type="term" value="C:ribosome"/>
    <property type="evidence" value="ECO:0007669"/>
    <property type="project" value="UniProtKB-KW"/>
</dbReference>
<dbReference type="GO" id="GO:0005737">
    <property type="term" value="C:cytoplasm"/>
    <property type="evidence" value="ECO:0007669"/>
    <property type="project" value="UniProtKB-ARBA"/>
</dbReference>
<dbReference type="GO" id="GO:0019843">
    <property type="term" value="F:rRNA binding"/>
    <property type="evidence" value="ECO:0007669"/>
    <property type="project" value="UniProtKB-UniRule"/>
</dbReference>
<organism evidence="8 9">
    <name type="scientific">Aliarcobacter butzleri L348</name>
    <dbReference type="NCBI Taxonomy" id="1447256"/>
    <lineage>
        <taxon>Bacteria</taxon>
        <taxon>Pseudomonadati</taxon>
        <taxon>Campylobacterota</taxon>
        <taxon>Epsilonproteobacteria</taxon>
        <taxon>Campylobacterales</taxon>
        <taxon>Arcobacteraceae</taxon>
        <taxon>Aliarcobacter</taxon>
    </lineage>
</organism>
<accession>A0A0G9K294</accession>
<evidence type="ECO:0000256" key="3">
    <source>
        <dbReference type="ARBA" id="ARBA00023274"/>
    </source>
</evidence>
<dbReference type="Pfam" id="PF00410">
    <property type="entry name" value="Ribosomal_S8"/>
    <property type="match status" value="1"/>
</dbReference>
<dbReference type="PANTHER" id="PTHR11758">
    <property type="entry name" value="40S RIBOSOMAL PROTEIN S15A"/>
    <property type="match status" value="1"/>
</dbReference>
<dbReference type="Gene3D" id="3.30.1490.10">
    <property type="match status" value="1"/>
</dbReference>
<evidence type="ECO:0000256" key="6">
    <source>
        <dbReference type="HAMAP-Rule" id="MF_01302"/>
    </source>
</evidence>
<evidence type="ECO:0000256" key="5">
    <source>
        <dbReference type="ARBA" id="ARBA00046740"/>
    </source>
</evidence>
<evidence type="ECO:0000256" key="2">
    <source>
        <dbReference type="ARBA" id="ARBA00022980"/>
    </source>
</evidence>
<dbReference type="NCBIfam" id="NF001109">
    <property type="entry name" value="PRK00136.1"/>
    <property type="match status" value="1"/>
</dbReference>
<dbReference type="Proteomes" id="UP000035514">
    <property type="component" value="Unassembled WGS sequence"/>
</dbReference>
<evidence type="ECO:0000313" key="8">
    <source>
        <dbReference type="EMBL" id="KLD98322.1"/>
    </source>
</evidence>
<protein>
    <recommendedName>
        <fullName evidence="4 6">Small ribosomal subunit protein uS8</fullName>
    </recommendedName>
</protein>
<dbReference type="InterPro" id="IPR000630">
    <property type="entry name" value="Ribosomal_uS8"/>
</dbReference>
<gene>
    <name evidence="6" type="primary">rpsH</name>
    <name evidence="8" type="ORF">AA20_08900</name>
</gene>
<dbReference type="RefSeq" id="WP_004510834.1">
    <property type="nucleotide sequence ID" value="NZ_JAIQ01000127.1"/>
</dbReference>
<proteinExistence type="inferred from homology"/>
<dbReference type="SMR" id="A0A0G9K294"/>
<dbReference type="PROSITE" id="PS00053">
    <property type="entry name" value="RIBOSOMAL_S8"/>
    <property type="match status" value="1"/>
</dbReference>
<dbReference type="GO" id="GO:1990904">
    <property type="term" value="C:ribonucleoprotein complex"/>
    <property type="evidence" value="ECO:0007669"/>
    <property type="project" value="UniProtKB-KW"/>
</dbReference>
<keyword evidence="6" id="KW-0694">RNA-binding</keyword>
<dbReference type="Gene3D" id="3.30.1370.30">
    <property type="match status" value="1"/>
</dbReference>
<keyword evidence="2 6" id="KW-0689">Ribosomal protein</keyword>
<dbReference type="SUPFAM" id="SSF56047">
    <property type="entry name" value="Ribosomal protein S8"/>
    <property type="match status" value="1"/>
</dbReference>
<evidence type="ECO:0000256" key="4">
    <source>
        <dbReference type="ARBA" id="ARBA00035258"/>
    </source>
</evidence>
<evidence type="ECO:0000313" key="9">
    <source>
        <dbReference type="Proteomes" id="UP000035514"/>
    </source>
</evidence>
<keyword evidence="6" id="KW-0699">rRNA-binding</keyword>